<keyword evidence="2" id="KW-1185">Reference proteome</keyword>
<comment type="caution">
    <text evidence="1">The sequence shown here is derived from an EMBL/GenBank/DDBJ whole genome shotgun (WGS) entry which is preliminary data.</text>
</comment>
<dbReference type="EMBL" id="CM039170">
    <property type="protein sequence ID" value="KAH9802841.1"/>
    <property type="molecule type" value="Genomic_DNA"/>
</dbReference>
<gene>
    <name evidence="1" type="ORF">KPL71_001547</name>
</gene>
<accession>A0ACB8NY98</accession>
<organism evidence="1 2">
    <name type="scientific">Citrus sinensis</name>
    <name type="common">Sweet orange</name>
    <name type="synonym">Citrus aurantium var. sinensis</name>
    <dbReference type="NCBI Taxonomy" id="2711"/>
    <lineage>
        <taxon>Eukaryota</taxon>
        <taxon>Viridiplantae</taxon>
        <taxon>Streptophyta</taxon>
        <taxon>Embryophyta</taxon>
        <taxon>Tracheophyta</taxon>
        <taxon>Spermatophyta</taxon>
        <taxon>Magnoliopsida</taxon>
        <taxon>eudicotyledons</taxon>
        <taxon>Gunneridae</taxon>
        <taxon>Pentapetalae</taxon>
        <taxon>rosids</taxon>
        <taxon>malvids</taxon>
        <taxon>Sapindales</taxon>
        <taxon>Rutaceae</taxon>
        <taxon>Aurantioideae</taxon>
        <taxon>Citrus</taxon>
    </lineage>
</organism>
<name>A0ACB8NY98_CITSI</name>
<dbReference type="Proteomes" id="UP000829398">
    <property type="component" value="Chromosome 1"/>
</dbReference>
<proteinExistence type="predicted"/>
<evidence type="ECO:0000313" key="1">
    <source>
        <dbReference type="EMBL" id="KAH9802841.1"/>
    </source>
</evidence>
<evidence type="ECO:0000313" key="2">
    <source>
        <dbReference type="Proteomes" id="UP000829398"/>
    </source>
</evidence>
<sequence>MGIYDYMSATVDSIKRNTPNLTAVKGLCWYSYDYSRAAVTNIHSAVTVNGKAVVEKVNQNLPDQETRSEIATNLVKNSASFAVNEGLKLVPGGSAVANIVYRSLPNDKTKLQKNKDLLELKDKVERLEKELRDYEKLLDKTEIQKPTVELKSKSTLDLHQKPEDVIRAFMMTEFMSNHFLDGLIVPEIRSRNHR</sequence>
<protein>
    <submittedName>
        <fullName evidence="1">Uncharacterized protein</fullName>
    </submittedName>
</protein>
<reference evidence="2" key="1">
    <citation type="journal article" date="2023" name="Hortic. Res.">
        <title>A chromosome-level phased genome enabling allele-level studies in sweet orange: a case study on citrus Huanglongbing tolerance.</title>
        <authorList>
            <person name="Wu B."/>
            <person name="Yu Q."/>
            <person name="Deng Z."/>
            <person name="Duan Y."/>
            <person name="Luo F."/>
            <person name="Gmitter F. Jr."/>
        </authorList>
    </citation>
    <scope>NUCLEOTIDE SEQUENCE [LARGE SCALE GENOMIC DNA]</scope>
    <source>
        <strain evidence="2">cv. Valencia</strain>
    </source>
</reference>